<reference evidence="3" key="1">
    <citation type="submission" date="2020-10" db="EMBL/GenBank/DDBJ databases">
        <authorList>
            <person name="Gilroy R."/>
        </authorList>
    </citation>
    <scope>NUCLEOTIDE SEQUENCE</scope>
    <source>
        <strain evidence="3">3924</strain>
    </source>
</reference>
<dbReference type="GO" id="GO:0009279">
    <property type="term" value="C:cell outer membrane"/>
    <property type="evidence" value="ECO:0007669"/>
    <property type="project" value="TreeGrafter"/>
</dbReference>
<dbReference type="InterPro" id="IPR050218">
    <property type="entry name" value="LptD"/>
</dbReference>
<dbReference type="PANTHER" id="PTHR30189">
    <property type="entry name" value="LPS-ASSEMBLY PROTEIN"/>
    <property type="match status" value="1"/>
</dbReference>
<dbReference type="Pfam" id="PF19838">
    <property type="entry name" value="LptD_2"/>
    <property type="match status" value="1"/>
</dbReference>
<accession>A0A940DKS3</accession>
<sequence>MLLCSGFASGQGISAGIAADGDGAIRADVPPADGDGERSVTADSVTEAAVMTADSVAMGAADSIAPADSAAVDSTAEKKALLDAEVQYKSNDSIVFFGNGIGYLYGSGEVKYLQAKPIELTGEYIRFNMDSSTVQAWGGVDSVGDPLGDPVFKDGNDQYGSKYMSYNFKTKRGYIKGGVTEQGEGYILADQTKKMEDDMLFLKGGKYTTCNDHEHPHFYLQLTKAKMKPRSYIAAGPAYMVLADVPLPLAVPFGFFPITDSYSSGIIMPTFGDEMQRGFFIKNGGYYFAINDYVDLELLGELYTKGTWALSLSSKYTWRYHFSGSISAYYREDVTGEKGLPNYSKAKNFKLSWQHRQDPKASQYSTFSASVDFATSGYNTSNINNYYNPAEQSKNITSSSVNYTQRFPESPWSISLNANLQQRTQDSTISLTLPSLTVSMSRVYPFKRKNAVGKERFYEKIALSYTMSMSNSITEKENKILHSNFLKDWRNGVKHSIPISASFNLFKYISITPSFNYNERWYFNKVERDWDVARQEEVCDTSYGFYRVYDFSASVSASTKLYGFYTPIRKLFGNRIDRIRHVLTPTVSYSYNPDFGSAPFHFYDTYTRTVIDKNNAEKVTYEDVTYSPYSGGLYGVPGRGTSSSLTFSLKNNVEMKVRDREDTTLFNKRSLIDDLTLSWGYNFAADSMNWNMINASLRIKVTKQFSLNLSGQFDPYMYTINDSGNPVRCNELRWNHGKAPRFLGTGTSFSYTFNNDTFKRKDKKTDEQGDEAEEDVAITDPLDPNASAEAAAADSKKDTETEKDLEGYDKLDIPWSFSINYSVNWRASSRKEDFDYKAMAYK</sequence>
<proteinExistence type="predicted"/>
<evidence type="ECO:0000313" key="3">
    <source>
        <dbReference type="EMBL" id="MBO8439542.1"/>
    </source>
</evidence>
<evidence type="ECO:0000259" key="2">
    <source>
        <dbReference type="Pfam" id="PF19838"/>
    </source>
</evidence>
<dbReference type="GO" id="GO:1990351">
    <property type="term" value="C:transporter complex"/>
    <property type="evidence" value="ECO:0007669"/>
    <property type="project" value="TreeGrafter"/>
</dbReference>
<protein>
    <submittedName>
        <fullName evidence="3">LPS-assembly protein LptD</fullName>
    </submittedName>
</protein>
<dbReference type="Proteomes" id="UP000712007">
    <property type="component" value="Unassembled WGS sequence"/>
</dbReference>
<feature type="region of interest" description="Disordered" evidence="1">
    <location>
        <begin position="760"/>
        <end position="804"/>
    </location>
</feature>
<gene>
    <name evidence="3" type="ORF">IAC51_02720</name>
</gene>
<feature type="domain" description="LPS-assembly protein LptD central" evidence="2">
    <location>
        <begin position="233"/>
        <end position="716"/>
    </location>
</feature>
<evidence type="ECO:0000256" key="1">
    <source>
        <dbReference type="SAM" id="MobiDB-lite"/>
    </source>
</evidence>
<dbReference type="PANTHER" id="PTHR30189:SF1">
    <property type="entry name" value="LPS-ASSEMBLY PROTEIN LPTD"/>
    <property type="match status" value="1"/>
</dbReference>
<evidence type="ECO:0000313" key="4">
    <source>
        <dbReference type="Proteomes" id="UP000712007"/>
    </source>
</evidence>
<dbReference type="AlphaFoldDB" id="A0A940DKS3"/>
<name>A0A940DKS3_9BACT</name>
<feature type="compositionally biased region" description="Acidic residues" evidence="1">
    <location>
        <begin position="768"/>
        <end position="777"/>
    </location>
</feature>
<dbReference type="InterPro" id="IPR045659">
    <property type="entry name" value="LptD_2"/>
</dbReference>
<organism evidence="3 4">
    <name type="scientific">Candidatus Aphodosoma intestinipullorum</name>
    <dbReference type="NCBI Taxonomy" id="2840674"/>
    <lineage>
        <taxon>Bacteria</taxon>
        <taxon>Pseudomonadati</taxon>
        <taxon>Bacteroidota</taxon>
        <taxon>Bacteroidia</taxon>
        <taxon>Bacteroidales</taxon>
        <taxon>Candidatus Aphodosoma</taxon>
    </lineage>
</organism>
<feature type="compositionally biased region" description="Basic and acidic residues" evidence="1">
    <location>
        <begin position="794"/>
        <end position="804"/>
    </location>
</feature>
<feature type="non-terminal residue" evidence="3">
    <location>
        <position position="842"/>
    </location>
</feature>
<dbReference type="EMBL" id="JADIMV010000049">
    <property type="protein sequence ID" value="MBO8439542.1"/>
    <property type="molecule type" value="Genomic_DNA"/>
</dbReference>
<reference evidence="3" key="2">
    <citation type="journal article" date="2021" name="PeerJ">
        <title>Extensive microbial diversity within the chicken gut microbiome revealed by metagenomics and culture.</title>
        <authorList>
            <person name="Gilroy R."/>
            <person name="Ravi A."/>
            <person name="Getino M."/>
            <person name="Pursley I."/>
            <person name="Horton D.L."/>
            <person name="Alikhan N.F."/>
            <person name="Baker D."/>
            <person name="Gharbi K."/>
            <person name="Hall N."/>
            <person name="Watson M."/>
            <person name="Adriaenssens E.M."/>
            <person name="Foster-Nyarko E."/>
            <person name="Jarju S."/>
            <person name="Secka A."/>
            <person name="Antonio M."/>
            <person name="Oren A."/>
            <person name="Chaudhuri R.R."/>
            <person name="La Ragione R."/>
            <person name="Hildebrand F."/>
            <person name="Pallen M.J."/>
        </authorList>
    </citation>
    <scope>NUCLEOTIDE SEQUENCE</scope>
    <source>
        <strain evidence="3">3924</strain>
    </source>
</reference>
<comment type="caution">
    <text evidence="3">The sequence shown here is derived from an EMBL/GenBank/DDBJ whole genome shotgun (WGS) entry which is preliminary data.</text>
</comment>